<name>A0ABD1SK14_9LAMI</name>
<organism evidence="1 2">
    <name type="scientific">Forsythia ovata</name>
    <dbReference type="NCBI Taxonomy" id="205694"/>
    <lineage>
        <taxon>Eukaryota</taxon>
        <taxon>Viridiplantae</taxon>
        <taxon>Streptophyta</taxon>
        <taxon>Embryophyta</taxon>
        <taxon>Tracheophyta</taxon>
        <taxon>Spermatophyta</taxon>
        <taxon>Magnoliopsida</taxon>
        <taxon>eudicotyledons</taxon>
        <taxon>Gunneridae</taxon>
        <taxon>Pentapetalae</taxon>
        <taxon>asterids</taxon>
        <taxon>lamiids</taxon>
        <taxon>Lamiales</taxon>
        <taxon>Oleaceae</taxon>
        <taxon>Forsythieae</taxon>
        <taxon>Forsythia</taxon>
    </lineage>
</organism>
<accession>A0ABD1SK14</accession>
<evidence type="ECO:0000313" key="2">
    <source>
        <dbReference type="Proteomes" id="UP001604277"/>
    </source>
</evidence>
<sequence length="108" mass="12643">MQHFIQYTFTENKSYKGFVFINFQILREDAQWEKNASLLQEIVKKKRTMIFAASKFRKSRKNPAGGYGFQKFHVSNDFCSLQVQSITKKESFGVEPNSDMMDSDLNKI</sequence>
<dbReference type="Proteomes" id="UP001604277">
    <property type="component" value="Unassembled WGS sequence"/>
</dbReference>
<dbReference type="AlphaFoldDB" id="A0ABD1SK14"/>
<keyword evidence="2" id="KW-1185">Reference proteome</keyword>
<reference evidence="2" key="1">
    <citation type="submission" date="2024-07" db="EMBL/GenBank/DDBJ databases">
        <title>Two chromosome-level genome assemblies of Korean endemic species Abeliophyllum distichum and Forsythia ovata (Oleaceae).</title>
        <authorList>
            <person name="Jang H."/>
        </authorList>
    </citation>
    <scope>NUCLEOTIDE SEQUENCE [LARGE SCALE GENOMIC DNA]</scope>
</reference>
<evidence type="ECO:0000313" key="1">
    <source>
        <dbReference type="EMBL" id="KAL2501063.1"/>
    </source>
</evidence>
<protein>
    <submittedName>
        <fullName evidence="1">Uncharacterized protein</fullName>
    </submittedName>
</protein>
<proteinExistence type="predicted"/>
<dbReference type="EMBL" id="JBFOLJ010000010">
    <property type="protein sequence ID" value="KAL2501063.1"/>
    <property type="molecule type" value="Genomic_DNA"/>
</dbReference>
<comment type="caution">
    <text evidence="1">The sequence shown here is derived from an EMBL/GenBank/DDBJ whole genome shotgun (WGS) entry which is preliminary data.</text>
</comment>
<gene>
    <name evidence="1" type="ORF">Fot_34911</name>
</gene>